<feature type="transmembrane region" description="Helical" evidence="1">
    <location>
        <begin position="20"/>
        <end position="40"/>
    </location>
</feature>
<keyword evidence="1" id="KW-0812">Transmembrane</keyword>
<keyword evidence="1" id="KW-1133">Transmembrane helix</keyword>
<evidence type="ECO:0000256" key="1">
    <source>
        <dbReference type="SAM" id="Phobius"/>
    </source>
</evidence>
<keyword evidence="2" id="KW-1185">Reference proteome</keyword>
<name>A0A914E3W9_9BILA</name>
<protein>
    <submittedName>
        <fullName evidence="3">Uncharacterized protein</fullName>
    </submittedName>
</protein>
<keyword evidence="1" id="KW-0472">Membrane</keyword>
<dbReference type="WBParaSite" id="ACRNAN_scaffold5247.g31021.t1">
    <property type="protein sequence ID" value="ACRNAN_scaffold5247.g31021.t1"/>
    <property type="gene ID" value="ACRNAN_scaffold5247.g31021"/>
</dbReference>
<proteinExistence type="predicted"/>
<feature type="transmembrane region" description="Helical" evidence="1">
    <location>
        <begin position="52"/>
        <end position="74"/>
    </location>
</feature>
<dbReference type="Proteomes" id="UP000887540">
    <property type="component" value="Unplaced"/>
</dbReference>
<reference evidence="3" key="1">
    <citation type="submission" date="2022-11" db="UniProtKB">
        <authorList>
            <consortium name="WormBaseParasite"/>
        </authorList>
    </citation>
    <scope>IDENTIFICATION</scope>
</reference>
<sequence length="89" mass="9908">MDYSPENATAPPLNLGATYIYVIEGSILFILNTILVVFIGTNKKLRSDKASVIYLANIVYDAIYTAGFVAAGFFRLNMYYECGTCSKRF</sequence>
<accession>A0A914E3W9</accession>
<dbReference type="AlphaFoldDB" id="A0A914E3W9"/>
<evidence type="ECO:0000313" key="2">
    <source>
        <dbReference type="Proteomes" id="UP000887540"/>
    </source>
</evidence>
<evidence type="ECO:0000313" key="3">
    <source>
        <dbReference type="WBParaSite" id="ACRNAN_scaffold5247.g31021.t1"/>
    </source>
</evidence>
<organism evidence="2 3">
    <name type="scientific">Acrobeloides nanus</name>
    <dbReference type="NCBI Taxonomy" id="290746"/>
    <lineage>
        <taxon>Eukaryota</taxon>
        <taxon>Metazoa</taxon>
        <taxon>Ecdysozoa</taxon>
        <taxon>Nematoda</taxon>
        <taxon>Chromadorea</taxon>
        <taxon>Rhabditida</taxon>
        <taxon>Tylenchina</taxon>
        <taxon>Cephalobomorpha</taxon>
        <taxon>Cephaloboidea</taxon>
        <taxon>Cephalobidae</taxon>
        <taxon>Acrobeloides</taxon>
    </lineage>
</organism>